<dbReference type="PROSITE" id="PS00941">
    <property type="entry name" value="CARBOXYLESTERASE_B_2"/>
    <property type="match status" value="1"/>
</dbReference>
<keyword evidence="4" id="KW-1015">Disulfide bond</keyword>
<accession>A0ABM1MCK4</accession>
<feature type="chain" id="PRO_5045010675" description="Carboxylic ester hydrolase" evidence="6">
    <location>
        <begin position="17"/>
        <end position="513"/>
    </location>
</feature>
<dbReference type="InterPro" id="IPR029058">
    <property type="entry name" value="AB_hydrolase_fold"/>
</dbReference>
<dbReference type="InterPro" id="IPR019819">
    <property type="entry name" value="Carboxylesterase_B_CS"/>
</dbReference>
<dbReference type="Gene3D" id="3.40.50.1820">
    <property type="entry name" value="alpha/beta hydrolase"/>
    <property type="match status" value="1"/>
</dbReference>
<dbReference type="PROSITE" id="PS00122">
    <property type="entry name" value="CARBOXYLESTERASE_B_1"/>
    <property type="match status" value="1"/>
</dbReference>
<proteinExistence type="inferred from homology"/>
<evidence type="ECO:0000256" key="3">
    <source>
        <dbReference type="ARBA" id="ARBA00022801"/>
    </source>
</evidence>
<dbReference type="SUPFAM" id="SSF53474">
    <property type="entry name" value="alpha/beta-Hydrolases"/>
    <property type="match status" value="1"/>
</dbReference>
<organism evidence="8 9">
    <name type="scientific">Nicrophorus vespilloides</name>
    <name type="common">Boreal carrion beetle</name>
    <dbReference type="NCBI Taxonomy" id="110193"/>
    <lineage>
        <taxon>Eukaryota</taxon>
        <taxon>Metazoa</taxon>
        <taxon>Ecdysozoa</taxon>
        <taxon>Arthropoda</taxon>
        <taxon>Hexapoda</taxon>
        <taxon>Insecta</taxon>
        <taxon>Pterygota</taxon>
        <taxon>Neoptera</taxon>
        <taxon>Endopterygota</taxon>
        <taxon>Coleoptera</taxon>
        <taxon>Polyphaga</taxon>
        <taxon>Staphyliniformia</taxon>
        <taxon>Silphidae</taxon>
        <taxon>Nicrophorinae</taxon>
        <taxon>Nicrophorus</taxon>
    </lineage>
</organism>
<keyword evidence="2" id="KW-0719">Serine esterase</keyword>
<evidence type="ECO:0000256" key="5">
    <source>
        <dbReference type="ARBA" id="ARBA00023180"/>
    </source>
</evidence>
<dbReference type="InterPro" id="IPR002018">
    <property type="entry name" value="CarbesteraseB"/>
</dbReference>
<dbReference type="EC" id="3.1.1.-" evidence="6"/>
<dbReference type="InterPro" id="IPR019826">
    <property type="entry name" value="Carboxylesterase_B_AS"/>
</dbReference>
<evidence type="ECO:0000259" key="7">
    <source>
        <dbReference type="Pfam" id="PF00135"/>
    </source>
</evidence>
<dbReference type="GeneID" id="108559512"/>
<name>A0ABM1MCK4_NICVS</name>
<sequence>MVLIVVILFFALSASGEDSPIVETENGPIVGIKVRSRAGELFYSFRGVPYAKPPLGNLRFRSPEKPDNWTGIYDARDEGPKCVQKIWYSKLEDPPVEGVEDCLYINIYTRVNAYIFIRFNNIAYSQSLSLSDNYPVMVYIHQGGFTLDSGQSTNVGPDYLLDEEIVLVTFNYRLGIMGFFSTVDDASPGNYGYKDMIFVLRWVQENIKQFGGNKDKVTIFGQSAGGAAVHHLILSPSGKNLFHRAISESGTALNIWGYPFDDLQKDVARRQAKFVNCTMEDNFAMVECLRQVPAAELIDSAKGFNYFSFEPTTIFSSVTEIKTDSNPEPFITKAPMEIVLSGDFNQVPWITGITSDDGMVKASSLVRKSHTLKSASEKNEDYLCNELIDFYLDGQHFINVNNTRNVQQLINLYTDRGFAYGAYQSVLLQSRKSLNPIWLYNFNYRGKFTYGDVFAATNENIDFQWGVCHCDELLYLFTTSDYFPPLLEEDLKMSKLLVKLWTNFAKFGYESRR</sequence>
<feature type="domain" description="Carboxylesterase type B" evidence="7">
    <location>
        <begin position="18"/>
        <end position="509"/>
    </location>
</feature>
<evidence type="ECO:0000256" key="6">
    <source>
        <dbReference type="RuleBase" id="RU361235"/>
    </source>
</evidence>
<reference evidence="9" key="1">
    <citation type="submission" date="2025-08" db="UniProtKB">
        <authorList>
            <consortium name="RefSeq"/>
        </authorList>
    </citation>
    <scope>IDENTIFICATION</scope>
    <source>
        <tissue evidence="9">Whole Larva</tissue>
    </source>
</reference>
<keyword evidence="3 6" id="KW-0378">Hydrolase</keyword>
<dbReference type="PANTHER" id="PTHR11559">
    <property type="entry name" value="CARBOXYLESTERASE"/>
    <property type="match status" value="1"/>
</dbReference>
<evidence type="ECO:0000256" key="2">
    <source>
        <dbReference type="ARBA" id="ARBA00022487"/>
    </source>
</evidence>
<keyword evidence="5" id="KW-0325">Glycoprotein</keyword>
<evidence type="ECO:0000256" key="1">
    <source>
        <dbReference type="ARBA" id="ARBA00005964"/>
    </source>
</evidence>
<feature type="signal peptide" evidence="6">
    <location>
        <begin position="1"/>
        <end position="16"/>
    </location>
</feature>
<evidence type="ECO:0000313" key="9">
    <source>
        <dbReference type="RefSeq" id="XP_017772304.1"/>
    </source>
</evidence>
<dbReference type="Proteomes" id="UP000695000">
    <property type="component" value="Unplaced"/>
</dbReference>
<keyword evidence="6" id="KW-0732">Signal</keyword>
<dbReference type="RefSeq" id="XP_017772304.1">
    <property type="nucleotide sequence ID" value="XM_017916815.1"/>
</dbReference>
<dbReference type="Pfam" id="PF00135">
    <property type="entry name" value="COesterase"/>
    <property type="match status" value="1"/>
</dbReference>
<protein>
    <recommendedName>
        <fullName evidence="6">Carboxylic ester hydrolase</fullName>
        <ecNumber evidence="6">3.1.1.-</ecNumber>
    </recommendedName>
</protein>
<evidence type="ECO:0000256" key="4">
    <source>
        <dbReference type="ARBA" id="ARBA00023157"/>
    </source>
</evidence>
<evidence type="ECO:0000313" key="8">
    <source>
        <dbReference type="Proteomes" id="UP000695000"/>
    </source>
</evidence>
<keyword evidence="8" id="KW-1185">Reference proteome</keyword>
<dbReference type="InterPro" id="IPR050309">
    <property type="entry name" value="Type-B_Carboxylest/Lipase"/>
</dbReference>
<gene>
    <name evidence="9" type="primary">LOC108559512</name>
</gene>
<comment type="similarity">
    <text evidence="1 6">Belongs to the type-B carboxylesterase/lipase family.</text>
</comment>